<dbReference type="PANTHER" id="PTHR42949">
    <property type="entry name" value="ANAEROBIC GLYCEROL-3-PHOSPHATE DEHYDROGENASE SUBUNIT B"/>
    <property type="match status" value="1"/>
</dbReference>
<evidence type="ECO:0000313" key="5">
    <source>
        <dbReference type="Proteomes" id="UP000236743"/>
    </source>
</evidence>
<evidence type="ECO:0000256" key="1">
    <source>
        <dbReference type="ARBA" id="ARBA00023002"/>
    </source>
</evidence>
<feature type="domain" description="FAD/NAD(P)-binding" evidence="2">
    <location>
        <begin position="7"/>
        <end position="308"/>
    </location>
</feature>
<sequence>MMPRAVDLAVIGAGPAGMAAALRACSLGLSVAVLDEQPSPGGQIYRAVTQGSTLPANVLGPDYHSGRDLAERFAACGAHYRPGALIWQIQNDTLDFTTSYGPDSVQAKRIVVASGAMERPFPVKGWTLPGVMTAGAAQIMLKTSATAIPDAVFVGSGPLLYLVVAQYIRAGVPIALVLDTTPRGARLRAARHLPGALRAASYLGKGLGLLREIRRAGIRVVSHVEDLSIEGEGAVTGLRWRTRDGEEAASATQVFLHQGVIPNVNLAMALGCRQLWDESQRCWRPELDRWGRSSLPNVFVAGDAGGIAGALSARLAGDLAAIAVAAELDALDDAAAERLAAPLFASQRRDKAVRPFIEELYRPAAQFRAPSDDAVIICRCEEVTRGAIAAAVAEKCAGPNQLKSFTRCGMGPCQGRMCGHSVSELMSALTGRQPAEIGYLRIRMPVKPVTLGDIAGERSKGSYAS</sequence>
<dbReference type="InterPro" id="IPR051691">
    <property type="entry name" value="Metab_Enz_Cyan_OpOx_G3PDH"/>
</dbReference>
<dbReference type="SUPFAM" id="SSF51905">
    <property type="entry name" value="FAD/NAD(P)-binding domain"/>
    <property type="match status" value="1"/>
</dbReference>
<keyword evidence="1" id="KW-0560">Oxidoreductase</keyword>
<name>A0A1H6CZ10_9HYPH</name>
<evidence type="ECO:0000313" key="4">
    <source>
        <dbReference type="EMBL" id="SEG78290.1"/>
    </source>
</evidence>
<gene>
    <name evidence="4" type="ORF">SAMN04488115_113125</name>
</gene>
<evidence type="ECO:0000259" key="2">
    <source>
        <dbReference type="Pfam" id="PF07992"/>
    </source>
</evidence>
<accession>A0A1H6CZ10</accession>
<dbReference type="PIRSF" id="PIRSF037495">
    <property type="entry name" value="Opine_OX_OoxA/HcnB"/>
    <property type="match status" value="1"/>
</dbReference>
<dbReference type="Pfam" id="PF17806">
    <property type="entry name" value="SO_alpha_A3"/>
    <property type="match status" value="1"/>
</dbReference>
<dbReference type="Proteomes" id="UP000236743">
    <property type="component" value="Unassembled WGS sequence"/>
</dbReference>
<dbReference type="InterPro" id="IPR017224">
    <property type="entry name" value="Opine_Oxase_asu/HCN_bsu"/>
</dbReference>
<dbReference type="Pfam" id="PF07992">
    <property type="entry name" value="Pyr_redox_2"/>
    <property type="match status" value="1"/>
</dbReference>
<dbReference type="CDD" id="cd19946">
    <property type="entry name" value="GlpA-like_Fer2_BFD-like"/>
    <property type="match status" value="1"/>
</dbReference>
<organism evidence="4 5">
    <name type="scientific">Bosea lathyri</name>
    <dbReference type="NCBI Taxonomy" id="1036778"/>
    <lineage>
        <taxon>Bacteria</taxon>
        <taxon>Pseudomonadati</taxon>
        <taxon>Pseudomonadota</taxon>
        <taxon>Alphaproteobacteria</taxon>
        <taxon>Hyphomicrobiales</taxon>
        <taxon>Boseaceae</taxon>
        <taxon>Bosea</taxon>
    </lineage>
</organism>
<dbReference type="PANTHER" id="PTHR42949:SF3">
    <property type="entry name" value="ANAEROBIC GLYCEROL-3-PHOSPHATE DEHYDROGENASE SUBUNIT B"/>
    <property type="match status" value="1"/>
</dbReference>
<dbReference type="AlphaFoldDB" id="A0A1H6CZ10"/>
<dbReference type="InterPro" id="IPR041854">
    <property type="entry name" value="BFD-like_2Fe2S-bd_dom_sf"/>
</dbReference>
<evidence type="ECO:0000259" key="3">
    <source>
        <dbReference type="Pfam" id="PF17806"/>
    </source>
</evidence>
<reference evidence="4 5" key="1">
    <citation type="submission" date="2016-10" db="EMBL/GenBank/DDBJ databases">
        <authorList>
            <person name="de Groot N.N."/>
        </authorList>
    </citation>
    <scope>NUCLEOTIDE SEQUENCE [LARGE SCALE GENOMIC DNA]</scope>
    <source>
        <strain evidence="4 5">DSM 26656</strain>
    </source>
</reference>
<dbReference type="Gene3D" id="1.10.10.1100">
    <property type="entry name" value="BFD-like [2Fe-2S]-binding domain"/>
    <property type="match status" value="1"/>
</dbReference>
<dbReference type="InterPro" id="IPR023753">
    <property type="entry name" value="FAD/NAD-binding_dom"/>
</dbReference>
<proteinExistence type="predicted"/>
<dbReference type="EMBL" id="FNUY01000013">
    <property type="protein sequence ID" value="SEG78290.1"/>
    <property type="molecule type" value="Genomic_DNA"/>
</dbReference>
<feature type="domain" description="SoxA A3" evidence="3">
    <location>
        <begin position="380"/>
        <end position="456"/>
    </location>
</feature>
<dbReference type="InterPro" id="IPR036188">
    <property type="entry name" value="FAD/NAD-bd_sf"/>
</dbReference>
<dbReference type="PRINTS" id="PR00469">
    <property type="entry name" value="PNDRDTASEII"/>
</dbReference>
<dbReference type="Gene3D" id="3.50.50.60">
    <property type="entry name" value="FAD/NAD(P)-binding domain"/>
    <property type="match status" value="3"/>
</dbReference>
<dbReference type="RefSeq" id="WP_103875189.1">
    <property type="nucleotide sequence ID" value="NZ_FNUY01000013.1"/>
</dbReference>
<keyword evidence="5" id="KW-1185">Reference proteome</keyword>
<dbReference type="OrthoDB" id="9801699at2"/>
<protein>
    <submittedName>
        <fullName evidence="4">Thioredoxin reductase</fullName>
    </submittedName>
</protein>
<dbReference type="PRINTS" id="PR00368">
    <property type="entry name" value="FADPNR"/>
</dbReference>
<dbReference type="InterPro" id="IPR041117">
    <property type="entry name" value="SoxA_A3"/>
</dbReference>
<dbReference type="GO" id="GO:0016491">
    <property type="term" value="F:oxidoreductase activity"/>
    <property type="evidence" value="ECO:0007669"/>
    <property type="project" value="UniProtKB-KW"/>
</dbReference>